<comment type="caution">
    <text evidence="2">The sequence shown here is derived from an EMBL/GenBank/DDBJ whole genome shotgun (WGS) entry which is preliminary data.</text>
</comment>
<sequence length="153" mass="16397">MASRTVIATLATALLLTGCANGVNGLSSLNNLSLPGIQGKAGPDISLFDTTYVRTHIISGKTTSQQLKALYGEPQDQSISSDGTETWNYSPSTTQNASMRHLLGLVSNHIPGNTYDNALNTRSTAIDNIAPQQQSRRLNIHLNNGVVRDYSIL</sequence>
<evidence type="ECO:0000313" key="2">
    <source>
        <dbReference type="EMBL" id="OPA86345.1"/>
    </source>
</evidence>
<dbReference type="AlphaFoldDB" id="A0A1T2Y2X9"/>
<name>A0A1T2Y2X9_PSEFL</name>
<dbReference type="PROSITE" id="PS51257">
    <property type="entry name" value="PROKAR_LIPOPROTEIN"/>
    <property type="match status" value="1"/>
</dbReference>
<evidence type="ECO:0008006" key="4">
    <source>
        <dbReference type="Google" id="ProtNLM"/>
    </source>
</evidence>
<dbReference type="Proteomes" id="UP000190965">
    <property type="component" value="Unassembled WGS sequence"/>
</dbReference>
<accession>A0A1T2Y2X9</accession>
<dbReference type="RefSeq" id="WP_078742718.1">
    <property type="nucleotide sequence ID" value="NZ_MSDF01000052.1"/>
</dbReference>
<reference evidence="2 3" key="1">
    <citation type="submission" date="2016-12" db="EMBL/GenBank/DDBJ databases">
        <title>Draft genome sequences of seven strains of Pseudomonas fluorescens that produce 4-formylaminooxyvinylglycine.</title>
        <authorList>
            <person name="Okrent R.A."/>
            <person name="Manning V.A."/>
            <person name="Trippe K.M."/>
        </authorList>
    </citation>
    <scope>NUCLEOTIDE SEQUENCE [LARGE SCALE GENOMIC DNA]</scope>
    <source>
        <strain evidence="2 3">P5A</strain>
    </source>
</reference>
<organism evidence="2 3">
    <name type="scientific">Pseudomonas fluorescens</name>
    <dbReference type="NCBI Taxonomy" id="294"/>
    <lineage>
        <taxon>Bacteria</taxon>
        <taxon>Pseudomonadati</taxon>
        <taxon>Pseudomonadota</taxon>
        <taxon>Gammaproteobacteria</taxon>
        <taxon>Pseudomonadales</taxon>
        <taxon>Pseudomonadaceae</taxon>
        <taxon>Pseudomonas</taxon>
    </lineage>
</organism>
<evidence type="ECO:0000313" key="3">
    <source>
        <dbReference type="Proteomes" id="UP000190965"/>
    </source>
</evidence>
<protein>
    <recommendedName>
        <fullName evidence="4">Lipoprotein SmpA/OmlA domain-containing protein</fullName>
    </recommendedName>
</protein>
<dbReference type="OrthoDB" id="7012587at2"/>
<feature type="signal peptide" evidence="1">
    <location>
        <begin position="1"/>
        <end position="22"/>
    </location>
</feature>
<gene>
    <name evidence="2" type="ORF">BFW87_26780</name>
</gene>
<dbReference type="EMBL" id="MSDF01000052">
    <property type="protein sequence ID" value="OPA86345.1"/>
    <property type="molecule type" value="Genomic_DNA"/>
</dbReference>
<feature type="chain" id="PRO_5013046467" description="Lipoprotein SmpA/OmlA domain-containing protein" evidence="1">
    <location>
        <begin position="23"/>
        <end position="153"/>
    </location>
</feature>
<keyword evidence="1" id="KW-0732">Signal</keyword>
<proteinExistence type="predicted"/>
<evidence type="ECO:0000256" key="1">
    <source>
        <dbReference type="SAM" id="SignalP"/>
    </source>
</evidence>